<evidence type="ECO:0000313" key="9">
    <source>
        <dbReference type="EMBL" id="GIH12588.1"/>
    </source>
</evidence>
<dbReference type="AlphaFoldDB" id="A0A8J3QKD4"/>
<comment type="similarity">
    <text evidence="2">Belongs to the mycobacterial A85 antigen family.</text>
</comment>
<dbReference type="EC" id="2.3.1.122" evidence="3"/>
<comment type="catalytic activity">
    <reaction evidence="1">
        <text>2 alpha,alpha'-trehalose 6-mycolate = alpha,alpha'-trehalose 6,6'-bismycolate + alpha,alpha-trehalose</text>
        <dbReference type="Rhea" id="RHEA:23472"/>
        <dbReference type="ChEBI" id="CHEBI:16551"/>
        <dbReference type="ChEBI" id="CHEBI:18195"/>
        <dbReference type="ChEBI" id="CHEBI:18234"/>
        <dbReference type="EC" id="2.3.1.122"/>
    </reaction>
</comment>
<protein>
    <recommendedName>
        <fullName evidence="7">Acyl-CoA:diacylglycerol acyltransferase</fullName>
        <ecNumber evidence="3">2.3.1.122</ecNumber>
        <ecNumber evidence="4">2.3.1.20</ecNumber>
    </recommendedName>
</protein>
<dbReference type="EC" id="2.3.1.20" evidence="4"/>
<accession>A0A8J3QKD4</accession>
<dbReference type="SUPFAM" id="SSF53474">
    <property type="entry name" value="alpha/beta-Hydrolases"/>
    <property type="match status" value="1"/>
</dbReference>
<gene>
    <name evidence="9" type="ORF">Raf01_07600</name>
</gene>
<evidence type="ECO:0000256" key="1">
    <source>
        <dbReference type="ARBA" id="ARBA00000697"/>
    </source>
</evidence>
<dbReference type="Proteomes" id="UP000642748">
    <property type="component" value="Unassembled WGS sequence"/>
</dbReference>
<evidence type="ECO:0000256" key="4">
    <source>
        <dbReference type="ARBA" id="ARBA00013244"/>
    </source>
</evidence>
<dbReference type="Gene3D" id="3.40.50.1820">
    <property type="entry name" value="alpha/beta hydrolase"/>
    <property type="match status" value="1"/>
</dbReference>
<dbReference type="GO" id="GO:0050348">
    <property type="term" value="F:trehalose O-mycolyltransferase activity"/>
    <property type="evidence" value="ECO:0007669"/>
    <property type="project" value="UniProtKB-EC"/>
</dbReference>
<proteinExistence type="inferred from homology"/>
<dbReference type="InterPro" id="IPR006311">
    <property type="entry name" value="TAT_signal"/>
</dbReference>
<sequence length="306" mass="31421">MTGMIRISRRRALLALGVGSGLVVAAAGAGVALVDAEVLPGKSVLNNTLGRCDAAAPAAALRGTPGPIVTGTMRSVRRRREVGFAIAYPPGYAAGAALPVCLALHGYGSDARGAIGCAGYPDFIAGAVRSGMAPFALAAVDGGNGYWHPHAADDPLGMIFDEFLPLLRTRGLDVSRPAVAGWSMGGYGALLCGLTRPDTFAAIVASSPAIFHSYADAKRVNPGAYDSAREWAAYDMTARARELTGLPVHIAIGAADPFAPAVATLRGRMADPSAVRVATGCHDGRFWTWAAPDQVRLIGSALAGRS</sequence>
<keyword evidence="5" id="KW-0808">Transferase</keyword>
<dbReference type="InterPro" id="IPR029058">
    <property type="entry name" value="AB_hydrolase_fold"/>
</dbReference>
<evidence type="ECO:0000256" key="3">
    <source>
        <dbReference type="ARBA" id="ARBA00012820"/>
    </source>
</evidence>
<evidence type="ECO:0000313" key="10">
    <source>
        <dbReference type="Proteomes" id="UP000642748"/>
    </source>
</evidence>
<name>A0A8J3QKD4_9ACTN</name>
<keyword evidence="6" id="KW-0012">Acyltransferase</keyword>
<dbReference type="EMBL" id="BONZ01000008">
    <property type="protein sequence ID" value="GIH12588.1"/>
    <property type="molecule type" value="Genomic_DNA"/>
</dbReference>
<dbReference type="PANTHER" id="PTHR48098:SF1">
    <property type="entry name" value="DIACYLGLYCEROL ACYLTRANSFERASE_MYCOLYLTRANSFERASE AG85A"/>
    <property type="match status" value="1"/>
</dbReference>
<reference evidence="9" key="1">
    <citation type="submission" date="2021-01" db="EMBL/GenBank/DDBJ databases">
        <title>Whole genome shotgun sequence of Rugosimonospora africana NBRC 104875.</title>
        <authorList>
            <person name="Komaki H."/>
            <person name="Tamura T."/>
        </authorList>
    </citation>
    <scope>NUCLEOTIDE SEQUENCE</scope>
    <source>
        <strain evidence="9">NBRC 104875</strain>
    </source>
</reference>
<dbReference type="GO" id="GO:0004144">
    <property type="term" value="F:diacylglycerol O-acyltransferase activity"/>
    <property type="evidence" value="ECO:0007669"/>
    <property type="project" value="UniProtKB-EC"/>
</dbReference>
<evidence type="ECO:0000256" key="6">
    <source>
        <dbReference type="ARBA" id="ARBA00023315"/>
    </source>
</evidence>
<evidence type="ECO:0000256" key="8">
    <source>
        <dbReference type="ARBA" id="ARBA00048109"/>
    </source>
</evidence>
<evidence type="ECO:0000256" key="2">
    <source>
        <dbReference type="ARBA" id="ARBA00005874"/>
    </source>
</evidence>
<comment type="caution">
    <text evidence="9">The sequence shown here is derived from an EMBL/GenBank/DDBJ whole genome shotgun (WGS) entry which is preliminary data.</text>
</comment>
<evidence type="ECO:0000256" key="5">
    <source>
        <dbReference type="ARBA" id="ARBA00022679"/>
    </source>
</evidence>
<dbReference type="Pfam" id="PF00756">
    <property type="entry name" value="Esterase"/>
    <property type="match status" value="1"/>
</dbReference>
<dbReference type="PANTHER" id="PTHR48098">
    <property type="entry name" value="ENTEROCHELIN ESTERASE-RELATED"/>
    <property type="match status" value="1"/>
</dbReference>
<dbReference type="PROSITE" id="PS51318">
    <property type="entry name" value="TAT"/>
    <property type="match status" value="1"/>
</dbReference>
<evidence type="ECO:0000256" key="7">
    <source>
        <dbReference type="ARBA" id="ARBA00032572"/>
    </source>
</evidence>
<keyword evidence="10" id="KW-1185">Reference proteome</keyword>
<dbReference type="InterPro" id="IPR050583">
    <property type="entry name" value="Mycobacterial_A85_antigen"/>
</dbReference>
<dbReference type="InterPro" id="IPR000801">
    <property type="entry name" value="Esterase-like"/>
</dbReference>
<organism evidence="9 10">
    <name type="scientific">Rugosimonospora africana</name>
    <dbReference type="NCBI Taxonomy" id="556532"/>
    <lineage>
        <taxon>Bacteria</taxon>
        <taxon>Bacillati</taxon>
        <taxon>Actinomycetota</taxon>
        <taxon>Actinomycetes</taxon>
        <taxon>Micromonosporales</taxon>
        <taxon>Micromonosporaceae</taxon>
        <taxon>Rugosimonospora</taxon>
    </lineage>
</organism>
<comment type="catalytic activity">
    <reaction evidence="8">
        <text>an acyl-CoA + a 1,2-diacyl-sn-glycerol = a triacyl-sn-glycerol + CoA</text>
        <dbReference type="Rhea" id="RHEA:10868"/>
        <dbReference type="ChEBI" id="CHEBI:17815"/>
        <dbReference type="ChEBI" id="CHEBI:57287"/>
        <dbReference type="ChEBI" id="CHEBI:58342"/>
        <dbReference type="ChEBI" id="CHEBI:64615"/>
        <dbReference type="EC" id="2.3.1.20"/>
    </reaction>
</comment>